<comment type="caution">
    <text evidence="1">The sequence shown here is derived from an EMBL/GenBank/DDBJ whole genome shotgun (WGS) entry which is preliminary data.</text>
</comment>
<protein>
    <submittedName>
        <fullName evidence="1">Uncharacterized protein</fullName>
    </submittedName>
</protein>
<accession>A0A820JB97</accession>
<sequence>MAEIDINSEQKKKDDIEKPLQLGKDYVAGKISMDQYLFQSDEITQ</sequence>
<name>A0A820JB97_9BILA</name>
<gene>
    <name evidence="1" type="ORF">OTI717_LOCUS42753</name>
</gene>
<reference evidence="1" key="1">
    <citation type="submission" date="2021-02" db="EMBL/GenBank/DDBJ databases">
        <authorList>
            <person name="Nowell W R."/>
        </authorList>
    </citation>
    <scope>NUCLEOTIDE SEQUENCE</scope>
</reference>
<evidence type="ECO:0000313" key="1">
    <source>
        <dbReference type="EMBL" id="CAF4324129.1"/>
    </source>
</evidence>
<dbReference type="EMBL" id="CAJOAX010054552">
    <property type="protein sequence ID" value="CAF4324129.1"/>
    <property type="molecule type" value="Genomic_DNA"/>
</dbReference>
<feature type="non-terminal residue" evidence="1">
    <location>
        <position position="1"/>
    </location>
</feature>
<dbReference type="Proteomes" id="UP000663823">
    <property type="component" value="Unassembled WGS sequence"/>
</dbReference>
<organism evidence="1 2">
    <name type="scientific">Rotaria sordida</name>
    <dbReference type="NCBI Taxonomy" id="392033"/>
    <lineage>
        <taxon>Eukaryota</taxon>
        <taxon>Metazoa</taxon>
        <taxon>Spiralia</taxon>
        <taxon>Gnathifera</taxon>
        <taxon>Rotifera</taxon>
        <taxon>Eurotatoria</taxon>
        <taxon>Bdelloidea</taxon>
        <taxon>Philodinida</taxon>
        <taxon>Philodinidae</taxon>
        <taxon>Rotaria</taxon>
    </lineage>
</organism>
<dbReference type="AlphaFoldDB" id="A0A820JB97"/>
<evidence type="ECO:0000313" key="2">
    <source>
        <dbReference type="Proteomes" id="UP000663823"/>
    </source>
</evidence>
<proteinExistence type="predicted"/>